<dbReference type="AlphaFoldDB" id="A0A533QH20"/>
<name>A0A533QH20_9BACT</name>
<accession>A0A533QH20</accession>
<dbReference type="SUPFAM" id="SSF55826">
    <property type="entry name" value="YbaK/ProRS associated domain"/>
    <property type="match status" value="1"/>
</dbReference>
<evidence type="ECO:0000313" key="3">
    <source>
        <dbReference type="Proteomes" id="UP000319783"/>
    </source>
</evidence>
<organism evidence="2 3">
    <name type="scientific">Candidatus Jettenia ecosi</name>
    <dbReference type="NCBI Taxonomy" id="2494326"/>
    <lineage>
        <taxon>Bacteria</taxon>
        <taxon>Pseudomonadati</taxon>
        <taxon>Planctomycetota</taxon>
        <taxon>Candidatus Brocadiia</taxon>
        <taxon>Candidatus Brocadiales</taxon>
        <taxon>Candidatus Brocadiaceae</taxon>
        <taxon>Candidatus Jettenia</taxon>
    </lineage>
</organism>
<dbReference type="InterPro" id="IPR036754">
    <property type="entry name" value="YbaK/aa-tRNA-synt-asso_dom_sf"/>
</dbReference>
<dbReference type="GO" id="GO:0002161">
    <property type="term" value="F:aminoacyl-tRNA deacylase activity"/>
    <property type="evidence" value="ECO:0007669"/>
    <property type="project" value="InterPro"/>
</dbReference>
<dbReference type="InterPro" id="IPR007214">
    <property type="entry name" value="YbaK/aa-tRNA-synth-assoc-dom"/>
</dbReference>
<dbReference type="Pfam" id="PF04073">
    <property type="entry name" value="tRNA_edit"/>
    <property type="match status" value="1"/>
</dbReference>
<gene>
    <name evidence="2" type="ORF">JETT_1750</name>
</gene>
<protein>
    <recommendedName>
        <fullName evidence="1">YbaK/aminoacyl-tRNA synthetase-associated domain-containing protein</fullName>
    </recommendedName>
</protein>
<dbReference type="EMBL" id="SULG01000031">
    <property type="protein sequence ID" value="TLD41961.1"/>
    <property type="molecule type" value="Genomic_DNA"/>
</dbReference>
<dbReference type="Gene3D" id="3.90.960.10">
    <property type="entry name" value="YbaK/aminoacyl-tRNA synthetase-associated domain"/>
    <property type="match status" value="1"/>
</dbReference>
<comment type="caution">
    <text evidence="2">The sequence shown here is derived from an EMBL/GenBank/DDBJ whole genome shotgun (WGS) entry which is preliminary data.</text>
</comment>
<proteinExistence type="predicted"/>
<evidence type="ECO:0000313" key="2">
    <source>
        <dbReference type="EMBL" id="TLD41961.1"/>
    </source>
</evidence>
<sequence>MPVKRLKEFLDSHNVKYITINHSRIFTAEETAKSAHIPRREFAKTVITKIGEKIAMCVLPASRRVSLDLLKNVVESCNVAIANEKEFKDLFPLCEIGAMPPFGNLYGMDVFVDETLSKGEEIAFNAGSHRELIMMAYEDFDRLVKPKVTKFSTEI</sequence>
<reference evidence="2 3" key="1">
    <citation type="submission" date="2019-04" db="EMBL/GenBank/DDBJ databases">
        <title>Genome of a novel bacterium Candidatus Jettenia ecosi reconstructed from metagenome of an anammox bioreactor.</title>
        <authorList>
            <person name="Mardanov A.V."/>
            <person name="Beletsky A.V."/>
            <person name="Ravin N.V."/>
            <person name="Botchkova E.A."/>
            <person name="Litti Y.V."/>
            <person name="Nozhevnikova A.N."/>
        </authorList>
    </citation>
    <scope>NUCLEOTIDE SEQUENCE [LARGE SCALE GENOMIC DNA]</scope>
    <source>
        <strain evidence="2">J2</strain>
    </source>
</reference>
<evidence type="ECO:0000259" key="1">
    <source>
        <dbReference type="Pfam" id="PF04073"/>
    </source>
</evidence>
<dbReference type="Proteomes" id="UP000319783">
    <property type="component" value="Unassembled WGS sequence"/>
</dbReference>
<feature type="domain" description="YbaK/aminoacyl-tRNA synthetase-associated" evidence="1">
    <location>
        <begin position="22"/>
        <end position="143"/>
    </location>
</feature>
<dbReference type="CDD" id="cd04332">
    <property type="entry name" value="YbaK_like"/>
    <property type="match status" value="1"/>
</dbReference>